<dbReference type="GO" id="GO:0003677">
    <property type="term" value="F:DNA binding"/>
    <property type="evidence" value="ECO:0007669"/>
    <property type="project" value="InterPro"/>
</dbReference>
<dbReference type="InterPro" id="IPR052916">
    <property type="entry name" value="Type-I_RE_MTase_Subunit"/>
</dbReference>
<keyword evidence="3" id="KW-1185">Reference proteome</keyword>
<evidence type="ECO:0000313" key="2">
    <source>
        <dbReference type="EMBL" id="SES36579.1"/>
    </source>
</evidence>
<reference evidence="3" key="1">
    <citation type="submission" date="2016-10" db="EMBL/GenBank/DDBJ databases">
        <authorList>
            <person name="Varghese N."/>
            <person name="Submissions S."/>
        </authorList>
    </citation>
    <scope>NUCLEOTIDE SEQUENCE [LARGE SCALE GENOMIC DNA]</scope>
    <source>
        <strain evidence="3">CGMCC 4.578</strain>
    </source>
</reference>
<dbReference type="GO" id="GO:0032259">
    <property type="term" value="P:methylation"/>
    <property type="evidence" value="ECO:0007669"/>
    <property type="project" value="UniProtKB-KW"/>
</dbReference>
<dbReference type="EMBL" id="FOFT01000012">
    <property type="protein sequence ID" value="SES36579.1"/>
    <property type="molecule type" value="Genomic_DNA"/>
</dbReference>
<feature type="domain" description="DNA methylase adenine-specific" evidence="1">
    <location>
        <begin position="131"/>
        <end position="371"/>
    </location>
</feature>
<keyword evidence="2" id="KW-0489">Methyltransferase</keyword>
<proteinExistence type="predicted"/>
<dbReference type="Proteomes" id="UP000199028">
    <property type="component" value="Unassembled WGS sequence"/>
</dbReference>
<keyword evidence="2" id="KW-0808">Transferase</keyword>
<sequence>MVDGGGTPVTVTLAEIARIAGVSRAAVGNWRRRRHSFPVPVRGSDSSPLFELAAVEKWLRENGKLADTDHRELLWPRLEALGEREGAGLVVAAAGMRAAGVELETPDLSAAQEQLASELLSLIVADGAPTFEFFLRRWQQANARQLSSTPPPLARLIVEMAEIERGAAPVTVLDPACGNGELLAAATERWETEELKVLGQERDPVLKALAAARTALMRRGSRNAVVRPGDALRADAHADARADVVVCSPPFNDRAWGHEELATDPRWVHGLPPRTEPELAWVEHVLARMAPGGTGVLLLPPAVASRRAGRGIRSSLVRTGALRAVIALPVGAASPYSLSLHLWVLRTPAADHRGEDEVAFVDASRIGATRSSVDWSLVRRHVLNGLSGRNGRAVPVVDLLDSEVDLTPGRHVPTRSESVVTEPEWSSFGHVLASLTEMWNEFSDLEIAEPAGAERATTTVGDLQRAGALTIVSGQALPDSLPRSRSPEPGAVQVLLVADLLAGSEPTTWLAEDVVRAAHEAGEIVLAEENDVVVAALSRRPAVRVVADTTFVLGPQHFALRPDLSMVDPWFVAGCLRAPSNVRQAGSHSSAASRVDVRKLRLLNLTLAEQRRSGELAKNVEAFEQLLRDARKKGEELVKGLGEALFTGTLHEIDRS</sequence>
<dbReference type="PANTHER" id="PTHR42998">
    <property type="entry name" value="TYPE I RESTRICTION ENZYME HINDVIIP M PROTEIN-RELATED"/>
    <property type="match status" value="1"/>
</dbReference>
<evidence type="ECO:0000259" key="1">
    <source>
        <dbReference type="Pfam" id="PF02384"/>
    </source>
</evidence>
<organism evidence="2 3">
    <name type="scientific">Lentzea flaviverrucosa</name>
    <dbReference type="NCBI Taxonomy" id="200379"/>
    <lineage>
        <taxon>Bacteria</taxon>
        <taxon>Bacillati</taxon>
        <taxon>Actinomycetota</taxon>
        <taxon>Actinomycetes</taxon>
        <taxon>Pseudonocardiales</taxon>
        <taxon>Pseudonocardiaceae</taxon>
        <taxon>Lentzea</taxon>
    </lineage>
</organism>
<dbReference type="InterPro" id="IPR003356">
    <property type="entry name" value="DNA_methylase_A-5"/>
</dbReference>
<protein>
    <submittedName>
        <fullName evidence="2">Type I restriction-modification system, DNA methylase subunit</fullName>
    </submittedName>
</protein>
<dbReference type="Gene3D" id="3.40.50.150">
    <property type="entry name" value="Vaccinia Virus protein VP39"/>
    <property type="match status" value="1"/>
</dbReference>
<gene>
    <name evidence="2" type="ORF">SAMN05216195_112166</name>
</gene>
<dbReference type="AlphaFoldDB" id="A0A1H9WS14"/>
<dbReference type="InterPro" id="IPR029063">
    <property type="entry name" value="SAM-dependent_MTases_sf"/>
</dbReference>
<dbReference type="RefSeq" id="WP_090069450.1">
    <property type="nucleotide sequence ID" value="NZ_FOFT01000012.1"/>
</dbReference>
<dbReference type="PRINTS" id="PR00507">
    <property type="entry name" value="N12N6MTFRASE"/>
</dbReference>
<name>A0A1H9WS14_9PSEU</name>
<dbReference type="OrthoDB" id="9784823at2"/>
<dbReference type="CDD" id="cd02440">
    <property type="entry name" value="AdoMet_MTases"/>
    <property type="match status" value="1"/>
</dbReference>
<accession>A0A1H9WS14</accession>
<dbReference type="PANTHER" id="PTHR42998:SF1">
    <property type="entry name" value="TYPE I RESTRICTION ENZYME HINDI METHYLASE SUBUNIT"/>
    <property type="match status" value="1"/>
</dbReference>
<dbReference type="SUPFAM" id="SSF53335">
    <property type="entry name" value="S-adenosyl-L-methionine-dependent methyltransferases"/>
    <property type="match status" value="1"/>
</dbReference>
<dbReference type="Gene3D" id="1.10.10.10">
    <property type="entry name" value="Winged helix-like DNA-binding domain superfamily/Winged helix DNA-binding domain"/>
    <property type="match status" value="1"/>
</dbReference>
<evidence type="ECO:0000313" key="3">
    <source>
        <dbReference type="Proteomes" id="UP000199028"/>
    </source>
</evidence>
<dbReference type="GO" id="GO:0008170">
    <property type="term" value="F:N-methyltransferase activity"/>
    <property type="evidence" value="ECO:0007669"/>
    <property type="project" value="InterPro"/>
</dbReference>
<dbReference type="SUPFAM" id="SSF116734">
    <property type="entry name" value="DNA methylase specificity domain"/>
    <property type="match status" value="1"/>
</dbReference>
<dbReference type="Pfam" id="PF02384">
    <property type="entry name" value="N6_Mtase"/>
    <property type="match status" value="1"/>
</dbReference>
<dbReference type="InterPro" id="IPR036388">
    <property type="entry name" value="WH-like_DNA-bd_sf"/>
</dbReference>